<proteinExistence type="predicted"/>
<reference evidence="1 2" key="1">
    <citation type="journal article" date="2018" name="Nat. Ecol. Evol.">
        <title>Pezizomycetes genomes reveal the molecular basis of ectomycorrhizal truffle lifestyle.</title>
        <authorList>
            <person name="Murat C."/>
            <person name="Payen T."/>
            <person name="Noel B."/>
            <person name="Kuo A."/>
            <person name="Morin E."/>
            <person name="Chen J."/>
            <person name="Kohler A."/>
            <person name="Krizsan K."/>
            <person name="Balestrini R."/>
            <person name="Da Silva C."/>
            <person name="Montanini B."/>
            <person name="Hainaut M."/>
            <person name="Levati E."/>
            <person name="Barry K.W."/>
            <person name="Belfiori B."/>
            <person name="Cichocki N."/>
            <person name="Clum A."/>
            <person name="Dockter R.B."/>
            <person name="Fauchery L."/>
            <person name="Guy J."/>
            <person name="Iotti M."/>
            <person name="Le Tacon F."/>
            <person name="Lindquist E.A."/>
            <person name="Lipzen A."/>
            <person name="Malagnac F."/>
            <person name="Mello A."/>
            <person name="Molinier V."/>
            <person name="Miyauchi S."/>
            <person name="Poulain J."/>
            <person name="Riccioni C."/>
            <person name="Rubini A."/>
            <person name="Sitrit Y."/>
            <person name="Splivallo R."/>
            <person name="Traeger S."/>
            <person name="Wang M."/>
            <person name="Zifcakova L."/>
            <person name="Wipf D."/>
            <person name="Zambonelli A."/>
            <person name="Paolocci F."/>
            <person name="Nowrousian M."/>
            <person name="Ottonello S."/>
            <person name="Baldrian P."/>
            <person name="Spatafora J.W."/>
            <person name="Henrissat B."/>
            <person name="Nagy L.G."/>
            <person name="Aury J.M."/>
            <person name="Wincker P."/>
            <person name="Grigoriev I.V."/>
            <person name="Bonfante P."/>
            <person name="Martin F.M."/>
        </authorList>
    </citation>
    <scope>NUCLEOTIDE SEQUENCE [LARGE SCALE GENOMIC DNA]</scope>
    <source>
        <strain evidence="1 2">CCBAS932</strain>
    </source>
</reference>
<evidence type="ECO:0000313" key="1">
    <source>
        <dbReference type="EMBL" id="RPB17616.1"/>
    </source>
</evidence>
<name>A0A3N4L4Y0_9PEZI</name>
<dbReference type="OrthoDB" id="10363573at2759"/>
<organism evidence="1 2">
    <name type="scientific">Morchella conica CCBAS932</name>
    <dbReference type="NCBI Taxonomy" id="1392247"/>
    <lineage>
        <taxon>Eukaryota</taxon>
        <taxon>Fungi</taxon>
        <taxon>Dikarya</taxon>
        <taxon>Ascomycota</taxon>
        <taxon>Pezizomycotina</taxon>
        <taxon>Pezizomycetes</taxon>
        <taxon>Pezizales</taxon>
        <taxon>Morchellaceae</taxon>
        <taxon>Morchella</taxon>
    </lineage>
</organism>
<dbReference type="InParanoid" id="A0A3N4L4Y0"/>
<keyword evidence="2" id="KW-1185">Reference proteome</keyword>
<protein>
    <submittedName>
        <fullName evidence="1">Uncharacterized protein</fullName>
    </submittedName>
</protein>
<dbReference type="Proteomes" id="UP000277580">
    <property type="component" value="Unassembled WGS sequence"/>
</dbReference>
<dbReference type="AlphaFoldDB" id="A0A3N4L4Y0"/>
<evidence type="ECO:0000313" key="2">
    <source>
        <dbReference type="Proteomes" id="UP000277580"/>
    </source>
</evidence>
<sequence length="174" mass="19781">MSERTLEMRKAELSAIFQCFTVKEKVGKAKGSLIMEDITNRSAVITLNPLKELRRSIDPEKGFHLTLDLERDISQRLDDFLTVEEQIDQKSISSRASCKDMFIARASKLPRGSYLDEEATDKEEAAERSDVGTEWGLLRVKRDIEDSFGFDEHEDIILVPRSVRASRNGGNELC</sequence>
<gene>
    <name evidence="1" type="ORF">P167DRAFT_569356</name>
</gene>
<accession>A0A3N4L4Y0</accession>
<dbReference type="EMBL" id="ML119105">
    <property type="protein sequence ID" value="RPB17616.1"/>
    <property type="molecule type" value="Genomic_DNA"/>
</dbReference>